<dbReference type="EMBL" id="JAGGKX010000001">
    <property type="protein sequence ID" value="MBP1968003.1"/>
    <property type="molecule type" value="Genomic_DNA"/>
</dbReference>
<protein>
    <submittedName>
        <fullName evidence="1">Uncharacterized protein</fullName>
    </submittedName>
</protein>
<sequence>MTTTAKEIPHFKGWSKIPEGYYTKTALKRDMKLKPVDESKHDATLWAVGGGKWKDFVLYHIDNTIEIKQRKVKLLDVTDKNIAEALYTINKSAKLSRDTKQSSYHNKNFQVVGASKTRQNKLYDLKDEVIKKLLNEDRMNIEGYHEQESYNGDTNYLMMLKLEGFTFHIPTSEKETAGLKSLGEIGVISAEKTRSTTINFYESEKLLNHFVNNQ</sequence>
<dbReference type="InterPro" id="IPR025552">
    <property type="entry name" value="YkyB"/>
</dbReference>
<name>A0ABS4IAV6_9BACI</name>
<comment type="caution">
    <text evidence="1">The sequence shown here is derived from an EMBL/GenBank/DDBJ whole genome shotgun (WGS) entry which is preliminary data.</text>
</comment>
<dbReference type="Pfam" id="PF14177">
    <property type="entry name" value="YkyB"/>
    <property type="match status" value="1"/>
</dbReference>
<reference evidence="1 2" key="1">
    <citation type="submission" date="2021-03" db="EMBL/GenBank/DDBJ databases">
        <title>Genomic Encyclopedia of Type Strains, Phase IV (KMG-IV): sequencing the most valuable type-strain genomes for metagenomic binning, comparative biology and taxonomic classification.</title>
        <authorList>
            <person name="Goeker M."/>
        </authorList>
    </citation>
    <scope>NUCLEOTIDE SEQUENCE [LARGE SCALE GENOMIC DNA]</scope>
    <source>
        <strain evidence="1 2">DSM 25609</strain>
    </source>
</reference>
<evidence type="ECO:0000313" key="1">
    <source>
        <dbReference type="EMBL" id="MBP1968003.1"/>
    </source>
</evidence>
<dbReference type="Proteomes" id="UP001519345">
    <property type="component" value="Unassembled WGS sequence"/>
</dbReference>
<organism evidence="1 2">
    <name type="scientific">Virgibacillus natechei</name>
    <dbReference type="NCBI Taxonomy" id="1216297"/>
    <lineage>
        <taxon>Bacteria</taxon>
        <taxon>Bacillati</taxon>
        <taxon>Bacillota</taxon>
        <taxon>Bacilli</taxon>
        <taxon>Bacillales</taxon>
        <taxon>Bacillaceae</taxon>
        <taxon>Virgibacillus</taxon>
    </lineage>
</organism>
<accession>A0ABS4IAV6</accession>
<dbReference type="RefSeq" id="WP_209461247.1">
    <property type="nucleotide sequence ID" value="NZ_CP110224.1"/>
</dbReference>
<gene>
    <name evidence="1" type="ORF">J2Z83_000095</name>
</gene>
<proteinExistence type="predicted"/>
<evidence type="ECO:0000313" key="2">
    <source>
        <dbReference type="Proteomes" id="UP001519345"/>
    </source>
</evidence>
<keyword evidence="2" id="KW-1185">Reference proteome</keyword>